<keyword evidence="3" id="KW-1185">Reference proteome</keyword>
<sequence length="279" mass="29746">MVAQTNEGSTVAPMRDGVPLPGTTPPVVLSQLAYRVFGPLRTDRVRAMLDCLGLAGLPADPVAVVAARHGVSTVTLNIWSKMLAAAGSRHPLPIELVTELARRTRTGEDHLGRVRAVGTFGLAAPRPPRAQPTFPPATAAPMSSRSDRAAAWVAGRILAAVGPLRMSTLHQAVTRARRARSRPLIASQQLASALRAIGATRDDRGLWRAPEGLAPPARYRALVAVAAGRDLTRQEMIDALRVAGYTEMSANMRKISSHPLIHRDGPNRFVLIGGDLSKS</sequence>
<gene>
    <name evidence="2" type="ordered locus">Namu_2731</name>
</gene>
<reference evidence="2 3" key="2">
    <citation type="journal article" date="2010" name="Stand. Genomic Sci.">
        <title>Complete genome sequence of Nakamurella multipartita type strain (Y-104).</title>
        <authorList>
            <person name="Tice H."/>
            <person name="Mayilraj S."/>
            <person name="Sims D."/>
            <person name="Lapidus A."/>
            <person name="Nolan M."/>
            <person name="Lucas S."/>
            <person name="Glavina Del Rio T."/>
            <person name="Copeland A."/>
            <person name="Cheng J.F."/>
            <person name="Meincke L."/>
            <person name="Bruce D."/>
            <person name="Goodwin L."/>
            <person name="Pitluck S."/>
            <person name="Ivanova N."/>
            <person name="Mavromatis K."/>
            <person name="Ovchinnikova G."/>
            <person name="Pati A."/>
            <person name="Chen A."/>
            <person name="Palaniappan K."/>
            <person name="Land M."/>
            <person name="Hauser L."/>
            <person name="Chang Y.J."/>
            <person name="Jeffries C.D."/>
            <person name="Detter J.C."/>
            <person name="Brettin T."/>
            <person name="Rohde M."/>
            <person name="Goker M."/>
            <person name="Bristow J."/>
            <person name="Eisen J.A."/>
            <person name="Markowitz V."/>
            <person name="Hugenholtz P."/>
            <person name="Kyrpides N.C."/>
            <person name="Klenk H.P."/>
            <person name="Chen F."/>
        </authorList>
    </citation>
    <scope>NUCLEOTIDE SEQUENCE [LARGE SCALE GENOMIC DNA]</scope>
    <source>
        <strain evidence="3">ATCC 700099 / DSM 44233 / CIP 104796 / JCM 9543 / NBRC 105858 / Y-104</strain>
    </source>
</reference>
<proteinExistence type="predicted"/>
<protein>
    <submittedName>
        <fullName evidence="2">Uncharacterized protein</fullName>
    </submittedName>
</protein>
<evidence type="ECO:0000313" key="3">
    <source>
        <dbReference type="Proteomes" id="UP000002218"/>
    </source>
</evidence>
<accession>C8X8M2</accession>
<feature type="region of interest" description="Disordered" evidence="1">
    <location>
        <begin position="1"/>
        <end position="20"/>
    </location>
</feature>
<dbReference type="InParanoid" id="C8X8M2"/>
<organism evidence="2 3">
    <name type="scientific">Nakamurella multipartita (strain ATCC 700099 / DSM 44233 / CIP 104796 / JCM 9543 / NBRC 105858 / Y-104)</name>
    <name type="common">Microsphaera multipartita</name>
    <dbReference type="NCBI Taxonomy" id="479431"/>
    <lineage>
        <taxon>Bacteria</taxon>
        <taxon>Bacillati</taxon>
        <taxon>Actinomycetota</taxon>
        <taxon>Actinomycetes</taxon>
        <taxon>Nakamurellales</taxon>
        <taxon>Nakamurellaceae</taxon>
        <taxon>Nakamurella</taxon>
    </lineage>
</organism>
<dbReference type="HOGENOM" id="CLU_996876_0_0_11"/>
<evidence type="ECO:0000313" key="2">
    <source>
        <dbReference type="EMBL" id="ACV79077.1"/>
    </source>
</evidence>
<name>C8X8M2_NAKMY</name>
<dbReference type="EMBL" id="CP001737">
    <property type="protein sequence ID" value="ACV79077.1"/>
    <property type="molecule type" value="Genomic_DNA"/>
</dbReference>
<dbReference type="Proteomes" id="UP000002218">
    <property type="component" value="Chromosome"/>
</dbReference>
<evidence type="ECO:0000256" key="1">
    <source>
        <dbReference type="SAM" id="MobiDB-lite"/>
    </source>
</evidence>
<dbReference type="AlphaFoldDB" id="C8X8M2"/>
<reference evidence="3" key="1">
    <citation type="submission" date="2009-09" db="EMBL/GenBank/DDBJ databases">
        <title>The complete genome of Nakamurella multipartita DSM 44233.</title>
        <authorList>
            <consortium name="US DOE Joint Genome Institute (JGI-PGF)"/>
            <person name="Lucas S."/>
            <person name="Copeland A."/>
            <person name="Lapidus A."/>
            <person name="Glavina del Rio T."/>
            <person name="Dalin E."/>
            <person name="Tice H."/>
            <person name="Bruce D."/>
            <person name="Goodwin L."/>
            <person name="Pitluck S."/>
            <person name="Kyrpides N."/>
            <person name="Mavromatis K."/>
            <person name="Ivanova N."/>
            <person name="Ovchinnikova G."/>
            <person name="Sims D."/>
            <person name="Meincke L."/>
            <person name="Brettin T."/>
            <person name="Detter J.C."/>
            <person name="Han C."/>
            <person name="Larimer F."/>
            <person name="Land M."/>
            <person name="Hauser L."/>
            <person name="Markowitz V."/>
            <person name="Cheng J.-F."/>
            <person name="Hugenholtz P."/>
            <person name="Woyke T."/>
            <person name="Wu D."/>
            <person name="Klenk H.-P."/>
            <person name="Eisen J.A."/>
        </authorList>
    </citation>
    <scope>NUCLEOTIDE SEQUENCE [LARGE SCALE GENOMIC DNA]</scope>
    <source>
        <strain evidence="3">ATCC 700099 / DSM 44233 / CIP 104796 / JCM 9543 / NBRC 105858 / Y-104</strain>
    </source>
</reference>
<dbReference type="KEGG" id="nml:Namu_2731"/>